<dbReference type="OMA" id="CAIKPID"/>
<name>A0A8S1NJU8_PARPR</name>
<dbReference type="Proteomes" id="UP000688137">
    <property type="component" value="Unassembled WGS sequence"/>
</dbReference>
<keyword evidence="2" id="KW-1185">Reference proteome</keyword>
<reference evidence="1" key="1">
    <citation type="submission" date="2021-01" db="EMBL/GenBank/DDBJ databases">
        <authorList>
            <consortium name="Genoscope - CEA"/>
            <person name="William W."/>
        </authorList>
    </citation>
    <scope>NUCLEOTIDE SEQUENCE</scope>
</reference>
<accession>A0A8S1NJU8</accession>
<evidence type="ECO:0000313" key="1">
    <source>
        <dbReference type="EMBL" id="CAD8092948.1"/>
    </source>
</evidence>
<protein>
    <submittedName>
        <fullName evidence="1">Uncharacterized protein</fullName>
    </submittedName>
</protein>
<sequence>MKTKYNKLSPLDESKSAKCELLNEDSLKMNILKQKIIHERSSVLQRDGELRKISEELHNRIMNQRLNFNKPLKYTQFVIHQRKNDIKKNSNAVLNIVKKEQQLQQELSKRDISQFASYEQEQDKSQLIDKMPINKKKLKMKYRDIVKSILIKSIAQSFHDDSINVINYHTKPKSISINEQPILPPSNNCAIKPIDQYILTKLENIAQDQLDNSYMPPLSQNEIKTSTQKNSLLKLIPITTATAESSKLKRNRCQDDFSNSKLIQEFKNESGIKNYEITRKAQERITLYQKILKMQNESRSQSQSCYIKKKIVNPIQNRYNN</sequence>
<comment type="caution">
    <text evidence="1">The sequence shown here is derived from an EMBL/GenBank/DDBJ whole genome shotgun (WGS) entry which is preliminary data.</text>
</comment>
<gene>
    <name evidence="1" type="ORF">PPRIM_AZ9-3.1.T0920044</name>
</gene>
<proteinExistence type="predicted"/>
<dbReference type="EMBL" id="CAJJDM010000095">
    <property type="protein sequence ID" value="CAD8092948.1"/>
    <property type="molecule type" value="Genomic_DNA"/>
</dbReference>
<organism evidence="1 2">
    <name type="scientific">Paramecium primaurelia</name>
    <dbReference type="NCBI Taxonomy" id="5886"/>
    <lineage>
        <taxon>Eukaryota</taxon>
        <taxon>Sar</taxon>
        <taxon>Alveolata</taxon>
        <taxon>Ciliophora</taxon>
        <taxon>Intramacronucleata</taxon>
        <taxon>Oligohymenophorea</taxon>
        <taxon>Peniculida</taxon>
        <taxon>Parameciidae</taxon>
        <taxon>Paramecium</taxon>
    </lineage>
</organism>
<evidence type="ECO:0000313" key="2">
    <source>
        <dbReference type="Proteomes" id="UP000688137"/>
    </source>
</evidence>
<dbReference type="AlphaFoldDB" id="A0A8S1NJU8"/>